<comment type="caution">
    <text evidence="1">The sequence shown here is derived from an EMBL/GenBank/DDBJ whole genome shotgun (WGS) entry which is preliminary data.</text>
</comment>
<dbReference type="AlphaFoldDB" id="A0A1G2CEW2"/>
<sequence>MQNSEAKTCQNCKQDFTIEPEDFGFYKKINVPPPTFCPECQMQSLMMWRNERSLYKRKDESGKDIISIFSPDKPFKVYSKDYWWSDAWDPLDYGKEYDFSKPFFVQFKELLERVPLEPLFNRNAVRSDYCNHTEDMKNCYLSFASIWNENVSYSRGAMKSKDSFDIFFCDKNELAYENIGCDECYRVFFSKHSYSCRDSAFLMDCRGCQNCFGCVNLRNKSYYIFNIPYTKEEYSEKIKEFNLGSFSALQKIKTEFVELCAKQIYRYAHMTNSPNSTGEILDNCKNCKWCFDLVDNVEDCKYVGNGGFNLKDAYNSYGVGEGELMYQAIDTGLGISMAFSVVVSRSGRNISYALSSYESSNTFGCVSLRNKQYCILNKQYTKEEYGELMPKIIKHMNDIPYVDSKGRVYKYGEFFPPELSPFAYNETIAQEYFPLTREEIISKGYKWKEPEQRNYEITIKPENLPDDINGVNDSILKEVIECQHNQKCNQQCTQAFRVIPDEFSFYKRMNLALPRLCPNCRHYERLNQKNPMKLWHGKCQCDGKTSQTSNIEPRTAYANTTSHFHGAEPCPNEFETSYAPDRPEIVYCEQCYNAEVV</sequence>
<proteinExistence type="predicted"/>
<dbReference type="EMBL" id="MHKZ01000032">
    <property type="protein sequence ID" value="OGY99938.1"/>
    <property type="molecule type" value="Genomic_DNA"/>
</dbReference>
<protein>
    <submittedName>
        <fullName evidence="1">Uncharacterized protein</fullName>
    </submittedName>
</protein>
<name>A0A1G2CEW2_9BACT</name>
<reference evidence="1 2" key="1">
    <citation type="journal article" date="2016" name="Nat. Commun.">
        <title>Thousands of microbial genomes shed light on interconnected biogeochemical processes in an aquifer system.</title>
        <authorList>
            <person name="Anantharaman K."/>
            <person name="Brown C.T."/>
            <person name="Hug L.A."/>
            <person name="Sharon I."/>
            <person name="Castelle C.J."/>
            <person name="Probst A.J."/>
            <person name="Thomas B.C."/>
            <person name="Singh A."/>
            <person name="Wilkins M.J."/>
            <person name="Karaoz U."/>
            <person name="Brodie E.L."/>
            <person name="Williams K.H."/>
            <person name="Hubbard S.S."/>
            <person name="Banfield J.F."/>
        </authorList>
    </citation>
    <scope>NUCLEOTIDE SEQUENCE [LARGE SCALE GENOMIC DNA]</scope>
</reference>
<organism evidence="1 2">
    <name type="scientific">Candidatus Liptonbacteria bacterium RIFCSPLOWO2_01_FULL_45_15</name>
    <dbReference type="NCBI Taxonomy" id="1798649"/>
    <lineage>
        <taxon>Bacteria</taxon>
        <taxon>Candidatus Liptoniibacteriota</taxon>
    </lineage>
</organism>
<dbReference type="STRING" id="1798649.A3B13_02000"/>
<evidence type="ECO:0000313" key="2">
    <source>
        <dbReference type="Proteomes" id="UP000176287"/>
    </source>
</evidence>
<gene>
    <name evidence="1" type="ORF">A3B13_02000</name>
</gene>
<accession>A0A1G2CEW2</accession>
<dbReference type="Proteomes" id="UP000176287">
    <property type="component" value="Unassembled WGS sequence"/>
</dbReference>
<evidence type="ECO:0000313" key="1">
    <source>
        <dbReference type="EMBL" id="OGY99938.1"/>
    </source>
</evidence>